<feature type="domain" description="C3H1-type" evidence="6">
    <location>
        <begin position="253"/>
        <end position="281"/>
    </location>
</feature>
<evidence type="ECO:0000259" key="6">
    <source>
        <dbReference type="PROSITE" id="PS50103"/>
    </source>
</evidence>
<feature type="domain" description="C3H1-type" evidence="6">
    <location>
        <begin position="196"/>
        <end position="224"/>
    </location>
</feature>
<evidence type="ECO:0000256" key="3">
    <source>
        <dbReference type="ARBA" id="ARBA00022833"/>
    </source>
</evidence>
<evidence type="ECO:0000256" key="2">
    <source>
        <dbReference type="ARBA" id="ARBA00022771"/>
    </source>
</evidence>
<dbReference type="SMART" id="SM00356">
    <property type="entry name" value="ZnF_C3H1"/>
    <property type="match status" value="4"/>
</dbReference>
<evidence type="ECO:0000313" key="7">
    <source>
        <dbReference type="EMBL" id="KAJ7625554.1"/>
    </source>
</evidence>
<dbReference type="AlphaFoldDB" id="A0AAD7BN54"/>
<proteinExistence type="predicted"/>
<keyword evidence="8" id="KW-1185">Reference proteome</keyword>
<dbReference type="EMBL" id="JARKIF010000012">
    <property type="protein sequence ID" value="KAJ7625554.1"/>
    <property type="molecule type" value="Genomic_DNA"/>
</dbReference>
<feature type="compositionally biased region" description="Low complexity" evidence="5">
    <location>
        <begin position="316"/>
        <end position="333"/>
    </location>
</feature>
<dbReference type="SUPFAM" id="SSF90229">
    <property type="entry name" value="CCCH zinc finger"/>
    <property type="match status" value="1"/>
</dbReference>
<feature type="compositionally biased region" description="Acidic residues" evidence="5">
    <location>
        <begin position="356"/>
        <end position="387"/>
    </location>
</feature>
<accession>A0AAD7BN54</accession>
<feature type="zinc finger region" description="C3H1-type" evidence="4">
    <location>
        <begin position="196"/>
        <end position="224"/>
    </location>
</feature>
<keyword evidence="1 4" id="KW-0479">Metal-binding</keyword>
<dbReference type="PANTHER" id="PTHR46156:SF1">
    <property type="entry name" value="ZINC FINGER CCCH DOMAIN-CONTAINING PROTEIN 3"/>
    <property type="match status" value="1"/>
</dbReference>
<feature type="region of interest" description="Disordered" evidence="5">
    <location>
        <begin position="18"/>
        <end position="129"/>
    </location>
</feature>
<reference evidence="7" key="1">
    <citation type="submission" date="2023-03" db="EMBL/GenBank/DDBJ databases">
        <title>Massive genome expansion in bonnet fungi (Mycena s.s.) driven by repeated elements and novel gene families across ecological guilds.</title>
        <authorList>
            <consortium name="Lawrence Berkeley National Laboratory"/>
            <person name="Harder C.B."/>
            <person name="Miyauchi S."/>
            <person name="Viragh M."/>
            <person name="Kuo A."/>
            <person name="Thoen E."/>
            <person name="Andreopoulos B."/>
            <person name="Lu D."/>
            <person name="Skrede I."/>
            <person name="Drula E."/>
            <person name="Henrissat B."/>
            <person name="Morin E."/>
            <person name="Kohler A."/>
            <person name="Barry K."/>
            <person name="LaButti K."/>
            <person name="Morin E."/>
            <person name="Salamov A."/>
            <person name="Lipzen A."/>
            <person name="Mereny Z."/>
            <person name="Hegedus B."/>
            <person name="Baldrian P."/>
            <person name="Stursova M."/>
            <person name="Weitz H."/>
            <person name="Taylor A."/>
            <person name="Grigoriev I.V."/>
            <person name="Nagy L.G."/>
            <person name="Martin F."/>
            <person name="Kauserud H."/>
        </authorList>
    </citation>
    <scope>NUCLEOTIDE SEQUENCE</scope>
    <source>
        <strain evidence="7">9284</strain>
    </source>
</reference>
<keyword evidence="2 4" id="KW-0863">Zinc-finger</keyword>
<dbReference type="PROSITE" id="PS50103">
    <property type="entry name" value="ZF_C3H1"/>
    <property type="match status" value="3"/>
</dbReference>
<evidence type="ECO:0000256" key="4">
    <source>
        <dbReference type="PROSITE-ProRule" id="PRU00723"/>
    </source>
</evidence>
<feature type="domain" description="C3H1-type" evidence="6">
    <location>
        <begin position="225"/>
        <end position="252"/>
    </location>
</feature>
<name>A0AAD7BN54_9AGAR</name>
<feature type="zinc finger region" description="C3H1-type" evidence="4">
    <location>
        <begin position="253"/>
        <end position="281"/>
    </location>
</feature>
<gene>
    <name evidence="7" type="ORF">FB45DRAFT_921750</name>
</gene>
<protein>
    <recommendedName>
        <fullName evidence="6">C3H1-type domain-containing protein</fullName>
    </recommendedName>
</protein>
<organism evidence="7 8">
    <name type="scientific">Roridomyces roridus</name>
    <dbReference type="NCBI Taxonomy" id="1738132"/>
    <lineage>
        <taxon>Eukaryota</taxon>
        <taxon>Fungi</taxon>
        <taxon>Dikarya</taxon>
        <taxon>Basidiomycota</taxon>
        <taxon>Agaricomycotina</taxon>
        <taxon>Agaricomycetes</taxon>
        <taxon>Agaricomycetidae</taxon>
        <taxon>Agaricales</taxon>
        <taxon>Marasmiineae</taxon>
        <taxon>Mycenaceae</taxon>
        <taxon>Roridomyces</taxon>
    </lineage>
</organism>
<dbReference type="InterPro" id="IPR000571">
    <property type="entry name" value="Znf_CCCH"/>
</dbReference>
<dbReference type="FunFam" id="4.10.1000.10:FF:000035">
    <property type="entry name" value="CCCH zinc finger protein, variant"/>
    <property type="match status" value="1"/>
</dbReference>
<sequence>MATDAQIKSEIARLTATISQHKSATSARQANYQPSRSSTYINPTYRPPTNKYIRPSTVPSAKASEQSSSSDNPMPNPPPASTAKPIAAPRRFSANPNARVYKPKAPRGRRGGPVNMTLTNSRRPYQSVSQSEASSAFSLILATRSRRLATKRLKYSDKPCPRFTTTGAQLMLLNRSTPESVHCCSRGLTCLYQHDPAKIAICWSFLQGNCPNTAETCNLSHDPTPERTPLCVHFLNKGRCTRNDCPFPHVNIGARQGVCRDFAVLGYCERGLDCDRQHVRECPDFAEHGTCTTKGCKLPHVIRANRNRKPVQEGISAPTKTSATTASLADTSAPRVTAEDAQLGDEFISLTFNESESSEEDDDEDDSEEEGEEEEEEEEENDNENDDRDSPPMETE</sequence>
<evidence type="ECO:0000313" key="8">
    <source>
        <dbReference type="Proteomes" id="UP001221142"/>
    </source>
</evidence>
<dbReference type="PANTHER" id="PTHR46156">
    <property type="entry name" value="CCCH ZINGC FINGER"/>
    <property type="match status" value="1"/>
</dbReference>
<feature type="zinc finger region" description="C3H1-type" evidence="4">
    <location>
        <begin position="225"/>
        <end position="252"/>
    </location>
</feature>
<feature type="compositionally biased region" description="Low complexity" evidence="5">
    <location>
        <begin position="60"/>
        <end position="73"/>
    </location>
</feature>
<dbReference type="GO" id="GO:0005634">
    <property type="term" value="C:nucleus"/>
    <property type="evidence" value="ECO:0007669"/>
    <property type="project" value="TreeGrafter"/>
</dbReference>
<feature type="region of interest" description="Disordered" evidence="5">
    <location>
        <begin position="307"/>
        <end position="396"/>
    </location>
</feature>
<evidence type="ECO:0000256" key="5">
    <source>
        <dbReference type="SAM" id="MobiDB-lite"/>
    </source>
</evidence>
<feature type="compositionally biased region" description="Basic residues" evidence="5">
    <location>
        <begin position="101"/>
        <end position="110"/>
    </location>
</feature>
<keyword evidence="3 4" id="KW-0862">Zinc</keyword>
<comment type="caution">
    <text evidence="7">The sequence shown here is derived from an EMBL/GenBank/DDBJ whole genome shotgun (WGS) entry which is preliminary data.</text>
</comment>
<evidence type="ECO:0000256" key="1">
    <source>
        <dbReference type="ARBA" id="ARBA00022723"/>
    </source>
</evidence>
<dbReference type="GO" id="GO:0008270">
    <property type="term" value="F:zinc ion binding"/>
    <property type="evidence" value="ECO:0007669"/>
    <property type="project" value="UniProtKB-KW"/>
</dbReference>
<dbReference type="Gene3D" id="4.10.1000.10">
    <property type="entry name" value="Zinc finger, CCCH-type"/>
    <property type="match status" value="2"/>
</dbReference>
<dbReference type="Proteomes" id="UP001221142">
    <property type="component" value="Unassembled WGS sequence"/>
</dbReference>
<dbReference type="InterPro" id="IPR036855">
    <property type="entry name" value="Znf_CCCH_sf"/>
</dbReference>
<feature type="compositionally biased region" description="Polar residues" evidence="5">
    <location>
        <begin position="18"/>
        <end position="42"/>
    </location>
</feature>